<dbReference type="Proteomes" id="UP000182306">
    <property type="component" value="Plasmid C"/>
</dbReference>
<sequence length="149" mass="15589">MFYASNAMAEDHESHVAAMGDIRVVHPWARAADAGGSTLVFMDIENAGGPVRLTRVRTDVAERAELVGIVMEGTELTTAAVGAIDVPVGEVQLDPGGLAIKLDGLSQELAVGDGIEMVLSFEPGGELTVHSEVEPADAREHSHAGHSHD</sequence>
<dbReference type="PANTHER" id="PTHR36302:SF1">
    <property type="entry name" value="COPPER CHAPERONE PCU(A)C"/>
    <property type="match status" value="1"/>
</dbReference>
<dbReference type="KEGG" id="same:SAMCFNEI73_pC1763"/>
<protein>
    <submittedName>
        <fullName evidence="1">Copper metallochaperone</fullName>
    </submittedName>
</protein>
<dbReference type="InterPro" id="IPR058248">
    <property type="entry name" value="Lxx211020-like"/>
</dbReference>
<evidence type="ECO:0000313" key="2">
    <source>
        <dbReference type="Proteomes" id="UP000182306"/>
    </source>
</evidence>
<dbReference type="Pfam" id="PF04314">
    <property type="entry name" value="PCuAC"/>
    <property type="match status" value="1"/>
</dbReference>
<geneLocation type="plasmid" evidence="1 2">
    <name>C</name>
</geneLocation>
<evidence type="ECO:0000313" key="1">
    <source>
        <dbReference type="EMBL" id="APG95467.1"/>
    </source>
</evidence>
<reference evidence="1 2" key="1">
    <citation type="submission" date="2015-10" db="EMBL/GenBank/DDBJ databases">
        <title>Genomic differences between typical nodule nitrogen-fixing rhizobial strains and those coming from bean seeds.</title>
        <authorList>
            <person name="Peralta H."/>
            <person name="Aguilar-Vera A."/>
            <person name="Diaz R."/>
            <person name="Mora Y."/>
            <person name="Martinez-Batallar G."/>
            <person name="Salazar E."/>
            <person name="Vargas-Lagunas C."/>
            <person name="Encarnacion S."/>
            <person name="Girard L."/>
            <person name="Mora J."/>
        </authorList>
    </citation>
    <scope>NUCLEOTIDE SEQUENCE [LARGE SCALE GENOMIC DNA]</scope>
    <source>
        <strain evidence="1 2">CFNEI 73</strain>
        <plasmid evidence="1 2">C</plasmid>
    </source>
</reference>
<keyword evidence="2" id="KW-1185">Reference proteome</keyword>
<accession>A0A1L3LZD0</accession>
<dbReference type="RefSeq" id="WP_161951904.1">
    <property type="nucleotide sequence ID" value="NZ_CP013110.1"/>
</dbReference>
<dbReference type="InterPro" id="IPR007410">
    <property type="entry name" value="LpqE-like"/>
</dbReference>
<dbReference type="SUPFAM" id="SSF110087">
    <property type="entry name" value="DR1885-like metal-binding protein"/>
    <property type="match status" value="1"/>
</dbReference>
<dbReference type="PANTHER" id="PTHR36302">
    <property type="entry name" value="BLR7088 PROTEIN"/>
    <property type="match status" value="1"/>
</dbReference>
<proteinExistence type="predicted"/>
<dbReference type="Gene3D" id="2.60.40.1890">
    <property type="entry name" value="PCu(A)C copper chaperone"/>
    <property type="match status" value="1"/>
</dbReference>
<gene>
    <name evidence="1" type="ORF">SAMCFNEI73_pC1763</name>
</gene>
<dbReference type="InterPro" id="IPR036182">
    <property type="entry name" value="PCuAC_sf"/>
</dbReference>
<dbReference type="AlphaFoldDB" id="A0A1L3LZD0"/>
<dbReference type="EMBL" id="CP013110">
    <property type="protein sequence ID" value="APG95467.1"/>
    <property type="molecule type" value="Genomic_DNA"/>
</dbReference>
<name>A0A1L3LZD0_9HYPH</name>
<keyword evidence="1" id="KW-0614">Plasmid</keyword>
<organism evidence="1 2">
    <name type="scientific">Sinorhizobium americanum</name>
    <dbReference type="NCBI Taxonomy" id="194963"/>
    <lineage>
        <taxon>Bacteria</taxon>
        <taxon>Pseudomonadati</taxon>
        <taxon>Pseudomonadota</taxon>
        <taxon>Alphaproteobacteria</taxon>
        <taxon>Hyphomicrobiales</taxon>
        <taxon>Rhizobiaceae</taxon>
        <taxon>Sinorhizobium/Ensifer group</taxon>
        <taxon>Sinorhizobium</taxon>
    </lineage>
</organism>